<sequence>MLKQLLNPTSQPSYHKSIVFSDRFLQAFFAIEHEYDNREMFRIRANGKGRLLAHMTKADLQLATMLHVYAYNGKLEEVPNRYYLYQRMEELYEEPVNKDQFYAAFEKFLQLGLLGVSQDELLGHLELTLPHAIDPETGKAGRLVLLPSLVFGRSFTCKPLALQKLYYYSCMRQGQDYDRLLQWNFEHLAPFMHRYESSHVKRLLKQAGEMTYAGVPLFSVIRTESNVVGEPKAVYQVNKALLPRYERGGHYHERLPLKKSYKRLLSRLEGLLEHAGIGEYAVMDEGRPMRQLALLLKDKTDSYWHIVVDRLSRMYVETGRFTANVLDTIKAELHDRFSAFLLGTLKQTGLFSYLSSGQMDVFCQSMRGVPKAAYRRACWAAAATARANYSRPAVYNTLDYYKRSVQLDELEEILPLENYRRQALDVGADPESFFVALLHAHDFIRIKPIDEINQWLEVEINRLPKWKPIIDPPAGFDLSSFIQSHMNLQLS</sequence>
<proteinExistence type="predicted"/>
<accession>A0ABQ6NQZ6</accession>
<gene>
    <name evidence="1" type="ORF">PghCCS26_46460</name>
</gene>
<organism evidence="1 2">
    <name type="scientific">Paenibacillus glycanilyticus</name>
    <dbReference type="NCBI Taxonomy" id="126569"/>
    <lineage>
        <taxon>Bacteria</taxon>
        <taxon>Bacillati</taxon>
        <taxon>Bacillota</taxon>
        <taxon>Bacilli</taxon>
        <taxon>Bacillales</taxon>
        <taxon>Paenibacillaceae</taxon>
        <taxon>Paenibacillus</taxon>
    </lineage>
</organism>
<reference evidence="1 2" key="1">
    <citation type="submission" date="2023-05" db="EMBL/GenBank/DDBJ databases">
        <title>Draft genome of Paenibacillus sp. CCS26.</title>
        <authorList>
            <person name="Akita H."/>
            <person name="Shinto Y."/>
            <person name="Kimura Z."/>
        </authorList>
    </citation>
    <scope>NUCLEOTIDE SEQUENCE [LARGE SCALE GENOMIC DNA]</scope>
    <source>
        <strain evidence="1 2">CCS26</strain>
    </source>
</reference>
<comment type="caution">
    <text evidence="1">The sequence shown here is derived from an EMBL/GenBank/DDBJ whole genome shotgun (WGS) entry which is preliminary data.</text>
</comment>
<protein>
    <submittedName>
        <fullName evidence="1">Uncharacterized protein</fullName>
    </submittedName>
</protein>
<dbReference type="Proteomes" id="UP001285921">
    <property type="component" value="Unassembled WGS sequence"/>
</dbReference>
<evidence type="ECO:0000313" key="2">
    <source>
        <dbReference type="Proteomes" id="UP001285921"/>
    </source>
</evidence>
<evidence type="ECO:0000313" key="1">
    <source>
        <dbReference type="EMBL" id="GMK47516.1"/>
    </source>
</evidence>
<name>A0ABQ6NQZ6_9BACL</name>
<dbReference type="RefSeq" id="WP_317981467.1">
    <property type="nucleotide sequence ID" value="NZ_BTCL01000020.1"/>
</dbReference>
<dbReference type="EMBL" id="BTCL01000020">
    <property type="protein sequence ID" value="GMK47516.1"/>
    <property type="molecule type" value="Genomic_DNA"/>
</dbReference>
<keyword evidence="2" id="KW-1185">Reference proteome</keyword>